<gene>
    <name evidence="1" type="ORF">AYY18_11115</name>
</gene>
<dbReference type="Proteomes" id="UP000092377">
    <property type="component" value="Unassembled WGS sequence"/>
</dbReference>
<sequence>MRITSRVAGLALRDGAIMIAPGYKDRHHCCFDDFTTLHFPDGELADGRVQDPAAVSAALTRWRRRFRGRLQLRVALPAPLYLQQRIRLPESRMVQASVVPLIDTYLARTFPGRCQDLIYDYCILPGEIVLTTVHRAVREVWETLAAKMGARLTVLDLIPCAMRCFAHARDVPAQDWLLFSQGSSVCWQAGTSHPALSGQAEPDLPSLSDALILQGFDNAQASLCCLHDTALLPAAWQHECEQYSVTEPDIVPAGYAAAAGMVLRGEDRL</sequence>
<dbReference type="RefSeq" id="WP_067405916.1">
    <property type="nucleotide sequence ID" value="NZ_LZEY01000059.1"/>
</dbReference>
<comment type="caution">
    <text evidence="1">The sequence shown here is derived from an EMBL/GenBank/DDBJ whole genome shotgun (WGS) entry which is preliminary data.</text>
</comment>
<dbReference type="OrthoDB" id="6463655at2"/>
<reference evidence="2" key="1">
    <citation type="submission" date="2016-06" db="EMBL/GenBank/DDBJ databases">
        <authorList>
            <person name="Butler K."/>
        </authorList>
    </citation>
    <scope>NUCLEOTIDE SEQUENCE [LARGE SCALE GENOMIC DNA]</scope>
    <source>
        <strain evidence="2">GCSL-Mp20</strain>
    </source>
</reference>
<dbReference type="EMBL" id="LZEY01000059">
    <property type="protein sequence ID" value="OBU03199.1"/>
    <property type="molecule type" value="Genomic_DNA"/>
</dbReference>
<evidence type="ECO:0008006" key="3">
    <source>
        <dbReference type="Google" id="ProtNLM"/>
    </source>
</evidence>
<name>A0A1B8H2A1_9GAMM</name>
<evidence type="ECO:0000313" key="2">
    <source>
        <dbReference type="Proteomes" id="UP000092377"/>
    </source>
</evidence>
<organism evidence="1 2">
    <name type="scientific">Morganella psychrotolerans</name>
    <dbReference type="NCBI Taxonomy" id="368603"/>
    <lineage>
        <taxon>Bacteria</taxon>
        <taxon>Pseudomonadati</taxon>
        <taxon>Pseudomonadota</taxon>
        <taxon>Gammaproteobacteria</taxon>
        <taxon>Enterobacterales</taxon>
        <taxon>Morganellaceae</taxon>
        <taxon>Morganella</taxon>
    </lineage>
</organism>
<proteinExistence type="predicted"/>
<protein>
    <recommendedName>
        <fullName evidence="3">Pilus assembly protein PilM</fullName>
    </recommendedName>
</protein>
<accession>A0A1B8H2A1</accession>
<keyword evidence="2" id="KW-1185">Reference proteome</keyword>
<evidence type="ECO:0000313" key="1">
    <source>
        <dbReference type="EMBL" id="OBU03199.1"/>
    </source>
</evidence>
<dbReference type="AlphaFoldDB" id="A0A1B8H2A1"/>